<dbReference type="EC" id="3.1.26.5" evidence="7 8"/>
<comment type="subunit">
    <text evidence="7">Consists of a catalytic RNA component (M1 or rnpB) and a protein subunit.</text>
</comment>
<evidence type="ECO:0000256" key="4">
    <source>
        <dbReference type="ARBA" id="ARBA00022759"/>
    </source>
</evidence>
<evidence type="ECO:0000313" key="9">
    <source>
        <dbReference type="EMBL" id="WGZ90871.1"/>
    </source>
</evidence>
<dbReference type="InterPro" id="IPR000100">
    <property type="entry name" value="RNase_P"/>
</dbReference>
<dbReference type="EMBL" id="CP124755">
    <property type="protein sequence ID" value="WGZ90871.1"/>
    <property type="molecule type" value="Genomic_DNA"/>
</dbReference>
<evidence type="ECO:0000256" key="8">
    <source>
        <dbReference type="NCBIfam" id="TIGR00188"/>
    </source>
</evidence>
<dbReference type="Proteomes" id="UP001300672">
    <property type="component" value="Chromosome"/>
</dbReference>
<evidence type="ECO:0000256" key="3">
    <source>
        <dbReference type="ARBA" id="ARBA00022722"/>
    </source>
</evidence>
<dbReference type="HAMAP" id="MF_00227">
    <property type="entry name" value="RNase_P"/>
    <property type="match status" value="1"/>
</dbReference>
<dbReference type="Pfam" id="PF00825">
    <property type="entry name" value="Ribonuclease_P"/>
    <property type="match status" value="1"/>
</dbReference>
<organism evidence="9">
    <name type="scientific">Candidatus Thiocaldithrix dubininis</name>
    <dbReference type="NCBI Taxonomy" id="3080823"/>
    <lineage>
        <taxon>Bacteria</taxon>
        <taxon>Pseudomonadati</taxon>
        <taxon>Pseudomonadota</taxon>
        <taxon>Gammaproteobacteria</taxon>
        <taxon>Thiotrichales</taxon>
        <taxon>Thiotrichaceae</taxon>
        <taxon>Candidatus Thiocaldithrix</taxon>
    </lineage>
</organism>
<dbReference type="PROSITE" id="PS00648">
    <property type="entry name" value="RIBONUCLEASE_P"/>
    <property type="match status" value="1"/>
</dbReference>
<dbReference type="PANTHER" id="PTHR33992:SF1">
    <property type="entry name" value="RIBONUCLEASE P PROTEIN COMPONENT"/>
    <property type="match status" value="1"/>
</dbReference>
<evidence type="ECO:0000256" key="1">
    <source>
        <dbReference type="ARBA" id="ARBA00002663"/>
    </source>
</evidence>
<reference evidence="9" key="1">
    <citation type="journal article" date="2023" name="Int. J. Mol. Sci.">
        <title>Metagenomics Revealed a New Genus 'Candidatus Thiocaldithrix dubininis' gen. nov., sp. nov. and a New Species 'Candidatus Thiothrix putei' sp. nov. in the Family Thiotrichaceae, Some Members of Which Have Traits of Both Na+- and H+-Motive Energetics.</title>
        <authorList>
            <person name="Ravin N.V."/>
            <person name="Muntyan M.S."/>
            <person name="Smolyakov D.D."/>
            <person name="Rudenko T.S."/>
            <person name="Beletsky A.V."/>
            <person name="Mardanov A.V."/>
            <person name="Grabovich M.Y."/>
        </authorList>
    </citation>
    <scope>NUCLEOTIDE SEQUENCE</scope>
    <source>
        <strain evidence="9">GKL-01</strain>
    </source>
</reference>
<keyword evidence="2 7" id="KW-0819">tRNA processing</keyword>
<dbReference type="GO" id="GO:0004526">
    <property type="term" value="F:ribonuclease P activity"/>
    <property type="evidence" value="ECO:0007669"/>
    <property type="project" value="UniProtKB-UniRule"/>
</dbReference>
<gene>
    <name evidence="7 9" type="primary">rnpA</name>
    <name evidence="9" type="ORF">QJT80_00025</name>
</gene>
<dbReference type="Gene3D" id="3.30.230.10">
    <property type="match status" value="1"/>
</dbReference>
<dbReference type="GO" id="GO:0030677">
    <property type="term" value="C:ribonuclease P complex"/>
    <property type="evidence" value="ECO:0007669"/>
    <property type="project" value="TreeGrafter"/>
</dbReference>
<dbReference type="NCBIfam" id="TIGR00188">
    <property type="entry name" value="rnpA"/>
    <property type="match status" value="1"/>
</dbReference>
<keyword evidence="3 7" id="KW-0540">Nuclease</keyword>
<keyword evidence="5 7" id="KW-0378">Hydrolase</keyword>
<dbReference type="InterPro" id="IPR020539">
    <property type="entry name" value="RNase_P_CS"/>
</dbReference>
<reference evidence="9" key="2">
    <citation type="submission" date="2023-04" db="EMBL/GenBank/DDBJ databases">
        <authorList>
            <person name="Beletskiy A.V."/>
            <person name="Mardanov A.V."/>
            <person name="Ravin N.V."/>
        </authorList>
    </citation>
    <scope>NUCLEOTIDE SEQUENCE</scope>
    <source>
        <strain evidence="9">GKL-01</strain>
    </source>
</reference>
<comment type="function">
    <text evidence="1 7">RNaseP catalyzes the removal of the 5'-leader sequence from pre-tRNA to produce the mature 5'-terminus. It can also cleave other RNA substrates such as 4.5S RNA. The protein component plays an auxiliary but essential role in vivo by binding to the 5'-leader sequence and broadening the substrate specificity of the ribozyme.</text>
</comment>
<dbReference type="PANTHER" id="PTHR33992">
    <property type="entry name" value="RIBONUCLEASE P PROTEIN COMPONENT"/>
    <property type="match status" value="1"/>
</dbReference>
<proteinExistence type="inferred from homology"/>
<evidence type="ECO:0000256" key="5">
    <source>
        <dbReference type="ARBA" id="ARBA00022801"/>
    </source>
</evidence>
<dbReference type="InterPro" id="IPR014721">
    <property type="entry name" value="Ribsml_uS5_D2-typ_fold_subgr"/>
</dbReference>
<dbReference type="InterPro" id="IPR020568">
    <property type="entry name" value="Ribosomal_Su5_D2-typ_SF"/>
</dbReference>
<evidence type="ECO:0000256" key="7">
    <source>
        <dbReference type="HAMAP-Rule" id="MF_00227"/>
    </source>
</evidence>
<dbReference type="GO" id="GO:0042781">
    <property type="term" value="F:3'-tRNA processing endoribonuclease activity"/>
    <property type="evidence" value="ECO:0007669"/>
    <property type="project" value="TreeGrafter"/>
</dbReference>
<dbReference type="GO" id="GO:0000049">
    <property type="term" value="F:tRNA binding"/>
    <property type="evidence" value="ECO:0007669"/>
    <property type="project" value="UniProtKB-UniRule"/>
</dbReference>
<evidence type="ECO:0000256" key="2">
    <source>
        <dbReference type="ARBA" id="ARBA00022694"/>
    </source>
</evidence>
<accession>A0AA95KFE1</accession>
<dbReference type="KEGG" id="tdu:QJT80_00025"/>
<sequence>MFDFSRNLRLTCASDFRQVFEQGKRLHQQSFNARAALNSVGHARLGMAIAKKTLRRAHERNRIRRLIRESFRHQLPHLPSVDLVIMCRAEVLTLSNEQLFQQLDGLWLRLHKVYSAQLGQAE</sequence>
<dbReference type="SUPFAM" id="SSF54211">
    <property type="entry name" value="Ribosomal protein S5 domain 2-like"/>
    <property type="match status" value="1"/>
</dbReference>
<keyword evidence="6 7" id="KW-0694">RNA-binding</keyword>
<evidence type="ECO:0000256" key="6">
    <source>
        <dbReference type="ARBA" id="ARBA00022884"/>
    </source>
</evidence>
<dbReference type="GO" id="GO:0001682">
    <property type="term" value="P:tRNA 5'-leader removal"/>
    <property type="evidence" value="ECO:0007669"/>
    <property type="project" value="UniProtKB-UniRule"/>
</dbReference>
<keyword evidence="4 7" id="KW-0255">Endonuclease</keyword>
<protein>
    <recommendedName>
        <fullName evidence="7 8">Ribonuclease P protein component</fullName>
        <shortName evidence="7">RNase P protein</shortName>
        <shortName evidence="7">RNaseP protein</shortName>
        <ecNumber evidence="7 8">3.1.26.5</ecNumber>
    </recommendedName>
    <alternativeName>
        <fullName evidence="7">Protein C5</fullName>
    </alternativeName>
</protein>
<dbReference type="AlphaFoldDB" id="A0AA95KFE1"/>
<comment type="similarity">
    <text evidence="7">Belongs to the RnpA family.</text>
</comment>
<name>A0AA95KFE1_9GAMM</name>
<comment type="catalytic activity">
    <reaction evidence="7">
        <text>Endonucleolytic cleavage of RNA, removing 5'-extranucleotides from tRNA precursor.</text>
        <dbReference type="EC" id="3.1.26.5"/>
    </reaction>
</comment>